<dbReference type="EMBL" id="MHLA01000001">
    <property type="protein sequence ID" value="OGZ00430.1"/>
    <property type="molecule type" value="Genomic_DNA"/>
</dbReference>
<accession>A0A1G2CI85</accession>
<proteinExistence type="predicted"/>
<comment type="caution">
    <text evidence="1">The sequence shown here is derived from an EMBL/GenBank/DDBJ whole genome shotgun (WGS) entry which is preliminary data.</text>
</comment>
<dbReference type="Proteomes" id="UP000178880">
    <property type="component" value="Unassembled WGS sequence"/>
</dbReference>
<gene>
    <name evidence="1" type="ORF">A2945_03760</name>
</gene>
<dbReference type="AlphaFoldDB" id="A0A1G2CI85"/>
<protein>
    <submittedName>
        <fullName evidence="1">Uncharacterized protein</fullName>
    </submittedName>
</protein>
<organism evidence="1 2">
    <name type="scientific">Candidatus Liptonbacteria bacterium RIFCSPLOWO2_01_FULL_52_25</name>
    <dbReference type="NCBI Taxonomy" id="1798650"/>
    <lineage>
        <taxon>Bacteria</taxon>
        <taxon>Candidatus Liptoniibacteriota</taxon>
    </lineage>
</organism>
<reference evidence="1 2" key="1">
    <citation type="journal article" date="2016" name="Nat. Commun.">
        <title>Thousands of microbial genomes shed light on interconnected biogeochemical processes in an aquifer system.</title>
        <authorList>
            <person name="Anantharaman K."/>
            <person name="Brown C.T."/>
            <person name="Hug L.A."/>
            <person name="Sharon I."/>
            <person name="Castelle C.J."/>
            <person name="Probst A.J."/>
            <person name="Thomas B.C."/>
            <person name="Singh A."/>
            <person name="Wilkins M.J."/>
            <person name="Karaoz U."/>
            <person name="Brodie E.L."/>
            <person name="Williams K.H."/>
            <person name="Hubbard S.S."/>
            <person name="Banfield J.F."/>
        </authorList>
    </citation>
    <scope>NUCLEOTIDE SEQUENCE [LARGE SCALE GENOMIC DNA]</scope>
</reference>
<sequence>MSISMRLEHIGNAVRQLLEQQFKERTGLTARALKDARHECQTEAGHIVECEVVLYELEQILHKREAAAQNQSATEEDFEKLHRMQNVRKVRVEDPWIMIETRRLFQKTTSCLEPYDIGQKEIQINVGADEVVAVHNIRFEDGPYLGKYVHVNSKSGSLCFGNTTHGIGSDVAALLQDLATPDLVHLLLSFLQRDETGPQLRFPEKTGQWTTPSLSSGEKPAVFVPYDAAMETGYASDEERNEVKARYVALLREAGTKRGTKEIRKRIEEAQASLNRHTASWLSHRDHVLVLEEQKQGYEAYRLRMLATVREYAQFFDRYAKNVRYEKNPASNQEALIISFRVKNNDLELRVTPSGHIRLLGVPQSHRLAKVIGHDGTLVGLHEPAHQRLVRLACDGNLPALFEELHAILEKGGV</sequence>
<evidence type="ECO:0000313" key="1">
    <source>
        <dbReference type="EMBL" id="OGZ00430.1"/>
    </source>
</evidence>
<evidence type="ECO:0000313" key="2">
    <source>
        <dbReference type="Proteomes" id="UP000178880"/>
    </source>
</evidence>
<dbReference type="STRING" id="1798650.A2945_03760"/>
<name>A0A1G2CI85_9BACT</name>